<comment type="similarity">
    <text evidence="7">Belongs to the binding-protein-dependent transport system permease family.</text>
</comment>
<dbReference type="Gene3D" id="1.10.3720.10">
    <property type="entry name" value="MetI-like"/>
    <property type="match status" value="1"/>
</dbReference>
<dbReference type="AlphaFoldDB" id="A0A109UGS7"/>
<evidence type="ECO:0000256" key="3">
    <source>
        <dbReference type="ARBA" id="ARBA00022475"/>
    </source>
</evidence>
<proteinExistence type="inferred from homology"/>
<keyword evidence="5 7" id="KW-1133">Transmembrane helix</keyword>
<dbReference type="PANTHER" id="PTHR43386">
    <property type="entry name" value="OLIGOPEPTIDE TRANSPORT SYSTEM PERMEASE PROTEIN APPC"/>
    <property type="match status" value="1"/>
</dbReference>
<reference evidence="9 10" key="1">
    <citation type="submission" date="2015-10" db="EMBL/GenBank/DDBJ databases">
        <title>Erysipelothrix larvae sp. LV19 isolated from the larval gut of the rhinoceros beetle, Trypoxylus dichotomus.</title>
        <authorList>
            <person name="Lim S."/>
            <person name="Kim B.-C."/>
        </authorList>
    </citation>
    <scope>NUCLEOTIDE SEQUENCE [LARGE SCALE GENOMIC DNA]</scope>
    <source>
        <strain evidence="9 10">LV19</strain>
    </source>
</reference>
<dbReference type="GO" id="GO:0005886">
    <property type="term" value="C:plasma membrane"/>
    <property type="evidence" value="ECO:0007669"/>
    <property type="project" value="UniProtKB-SubCell"/>
</dbReference>
<evidence type="ECO:0000256" key="6">
    <source>
        <dbReference type="ARBA" id="ARBA00023136"/>
    </source>
</evidence>
<keyword evidence="6 7" id="KW-0472">Membrane</keyword>
<dbReference type="SUPFAM" id="SSF50985">
    <property type="entry name" value="RCC1/BLIP-II"/>
    <property type="match status" value="2"/>
</dbReference>
<dbReference type="InterPro" id="IPR000408">
    <property type="entry name" value="Reg_chr_condens"/>
</dbReference>
<dbReference type="PROSITE" id="PS00626">
    <property type="entry name" value="RCC1_2"/>
    <property type="match status" value="1"/>
</dbReference>
<feature type="transmembrane region" description="Helical" evidence="7">
    <location>
        <begin position="577"/>
        <end position="598"/>
    </location>
</feature>
<dbReference type="Pfam" id="PF13540">
    <property type="entry name" value="RCC1_2"/>
    <property type="match status" value="1"/>
</dbReference>
<dbReference type="InterPro" id="IPR035906">
    <property type="entry name" value="MetI-like_sf"/>
</dbReference>
<evidence type="ECO:0000259" key="8">
    <source>
        <dbReference type="PROSITE" id="PS50928"/>
    </source>
</evidence>
<comment type="subcellular location">
    <subcellularLocation>
        <location evidence="1 7">Cell membrane</location>
        <topology evidence="1 7">Multi-pass membrane protein</topology>
    </subcellularLocation>
</comment>
<sequence>MSEKKKKTSFLKTITSLFLPGGRKDNFDDVIVSPTQQIARNFFENKLGVIGLVGFILLFSLVFISTSLDTGYNPYNHETTLANLGPSTSYLKIDKSLNGSNVDKIVSGVSFSVALDTDGKLHFWGNNPASNVNVEQIVELTKDKTIVDIAAGSRHIIALTNTGDIIGAGENNFNEASFPSEVKQSLMGDTIKKIDAGVSVSVILTGKGRVIVWGSTLANNLDTIPNSVQGEIADVTVAPFNLVLTMKDGTITTLGVRSNEVAAVSPELAAGEYNIVQTVVSENTVIALDDQGVVHSWGAYGEGRNVIPEFDAKIVEIYSTRSTFLALDENGTLYTWGADRFGLLNIPSNVSAKNVETVFANFFSVYAVNDDDSITAWGHGGFRFGSDSLGRDMGERLLHGGRISLTVGAVSVLISLIIGVIVGLISGFYGGWLDNLLMRIAEVINSFPFLPLAITLSAFLPPSISENQRLTLIMVILGILSWPGMARLVRGQILAEREKDFVLAARALGLKENVIIIKHILPSVFSMIIVNMTLGYASSLLTEAGLSYLGFGVKPPSPSWGNMLSGVISSVVIERYWWQWVLPAGCVLLAALTVNLIGDALRDAIDPRANQK</sequence>
<dbReference type="OrthoDB" id="9797852at2"/>
<dbReference type="InterPro" id="IPR000515">
    <property type="entry name" value="MetI-like"/>
</dbReference>
<dbReference type="STRING" id="1514105.AOC36_03915"/>
<keyword evidence="4 7" id="KW-0812">Transmembrane</keyword>
<protein>
    <submittedName>
        <fullName evidence="9">Peptide ABC transporter permease</fullName>
    </submittedName>
</protein>
<dbReference type="Pfam" id="PF00528">
    <property type="entry name" value="BPD_transp_1"/>
    <property type="match status" value="1"/>
</dbReference>
<keyword evidence="3" id="KW-1003">Cell membrane</keyword>
<dbReference type="PROSITE" id="PS50012">
    <property type="entry name" value="RCC1_3"/>
    <property type="match status" value="1"/>
</dbReference>
<feature type="transmembrane region" description="Helical" evidence="7">
    <location>
        <begin position="443"/>
        <end position="464"/>
    </location>
</feature>
<feature type="transmembrane region" description="Helical" evidence="7">
    <location>
        <begin position="47"/>
        <end position="68"/>
    </location>
</feature>
<dbReference type="InterPro" id="IPR009091">
    <property type="entry name" value="RCC1/BLIP-II"/>
</dbReference>
<dbReference type="PROSITE" id="PS50928">
    <property type="entry name" value="ABC_TM1"/>
    <property type="match status" value="1"/>
</dbReference>
<evidence type="ECO:0000313" key="9">
    <source>
        <dbReference type="EMBL" id="AMC93148.1"/>
    </source>
</evidence>
<feature type="transmembrane region" description="Helical" evidence="7">
    <location>
        <begin position="405"/>
        <end position="431"/>
    </location>
</feature>
<organism evidence="9 10">
    <name type="scientific">Erysipelothrix larvae</name>
    <dbReference type="NCBI Taxonomy" id="1514105"/>
    <lineage>
        <taxon>Bacteria</taxon>
        <taxon>Bacillati</taxon>
        <taxon>Bacillota</taxon>
        <taxon>Erysipelotrichia</taxon>
        <taxon>Erysipelotrichales</taxon>
        <taxon>Erysipelotrichaceae</taxon>
        <taxon>Erysipelothrix</taxon>
    </lineage>
</organism>
<evidence type="ECO:0000256" key="4">
    <source>
        <dbReference type="ARBA" id="ARBA00022692"/>
    </source>
</evidence>
<dbReference type="InterPro" id="IPR025966">
    <property type="entry name" value="OppC_N"/>
</dbReference>
<dbReference type="PANTHER" id="PTHR43386:SF1">
    <property type="entry name" value="D,D-DIPEPTIDE TRANSPORT SYSTEM PERMEASE PROTEIN DDPC-RELATED"/>
    <property type="match status" value="1"/>
</dbReference>
<evidence type="ECO:0000256" key="1">
    <source>
        <dbReference type="ARBA" id="ARBA00004651"/>
    </source>
</evidence>
<feature type="transmembrane region" description="Helical" evidence="7">
    <location>
        <begin position="470"/>
        <end position="489"/>
    </location>
</feature>
<keyword evidence="2 7" id="KW-0813">Transport</keyword>
<dbReference type="CDD" id="cd06261">
    <property type="entry name" value="TM_PBP2"/>
    <property type="match status" value="1"/>
</dbReference>
<evidence type="ECO:0000256" key="7">
    <source>
        <dbReference type="RuleBase" id="RU363032"/>
    </source>
</evidence>
<dbReference type="SUPFAM" id="SSF161098">
    <property type="entry name" value="MetI-like"/>
    <property type="match status" value="1"/>
</dbReference>
<dbReference type="Proteomes" id="UP000063781">
    <property type="component" value="Chromosome"/>
</dbReference>
<dbReference type="RefSeq" id="WP_067631637.1">
    <property type="nucleotide sequence ID" value="NZ_CP013213.1"/>
</dbReference>
<keyword evidence="10" id="KW-1185">Reference proteome</keyword>
<evidence type="ECO:0000256" key="2">
    <source>
        <dbReference type="ARBA" id="ARBA00022448"/>
    </source>
</evidence>
<dbReference type="EMBL" id="CP013213">
    <property type="protein sequence ID" value="AMC93148.1"/>
    <property type="molecule type" value="Genomic_DNA"/>
</dbReference>
<name>A0A109UGS7_9FIRM</name>
<evidence type="ECO:0000313" key="10">
    <source>
        <dbReference type="Proteomes" id="UP000063781"/>
    </source>
</evidence>
<dbReference type="Gene3D" id="2.130.10.30">
    <property type="entry name" value="Regulator of chromosome condensation 1/beta-lactamase-inhibitor protein II"/>
    <property type="match status" value="2"/>
</dbReference>
<dbReference type="KEGG" id="erl:AOC36_03915"/>
<gene>
    <name evidence="9" type="ORF">AOC36_03915</name>
</gene>
<feature type="transmembrane region" description="Helical" evidence="7">
    <location>
        <begin position="520"/>
        <end position="541"/>
    </location>
</feature>
<dbReference type="InterPro" id="IPR050366">
    <property type="entry name" value="BP-dependent_transpt_permease"/>
</dbReference>
<accession>A0A109UGS7</accession>
<dbReference type="Pfam" id="PF12911">
    <property type="entry name" value="OppC_N"/>
    <property type="match status" value="1"/>
</dbReference>
<evidence type="ECO:0000256" key="5">
    <source>
        <dbReference type="ARBA" id="ARBA00022989"/>
    </source>
</evidence>
<dbReference type="GO" id="GO:0055085">
    <property type="term" value="P:transmembrane transport"/>
    <property type="evidence" value="ECO:0007669"/>
    <property type="project" value="InterPro"/>
</dbReference>
<feature type="domain" description="ABC transmembrane type-1" evidence="8">
    <location>
        <begin position="401"/>
        <end position="598"/>
    </location>
</feature>